<accession>A0A7C3RBX1</accession>
<evidence type="ECO:0000313" key="1">
    <source>
        <dbReference type="EMBL" id="HFW32343.1"/>
    </source>
</evidence>
<dbReference type="NCBIfam" id="TIGR04474">
    <property type="entry name" value="tcm_partner"/>
    <property type="match status" value="1"/>
</dbReference>
<dbReference type="EMBL" id="DTLB01000032">
    <property type="protein sequence ID" value="HFW32343.1"/>
    <property type="molecule type" value="Genomic_DNA"/>
</dbReference>
<dbReference type="InterPro" id="IPR031009">
    <property type="entry name" value="Tcm_partner"/>
</dbReference>
<protein>
    <submittedName>
        <fullName evidence="1">Three-Cys-motif partner protein TcmP</fullName>
    </submittedName>
</protein>
<gene>
    <name evidence="1" type="primary">tcmP</name>
    <name evidence="1" type="ORF">ENW66_05265</name>
</gene>
<dbReference type="AlphaFoldDB" id="A0A7C3RBX1"/>
<proteinExistence type="predicted"/>
<sequence length="352" mass="40914">MNRFSIEDLDRRLAILKLSKYPGLLDKLADASNTLHVFRNWTPLKLVALSYVVGPYLRIIGGLEEKKGKVEAIYIDLFAGSGINKVEDAESLIAGSPIVAIDCANTSPKKFDRMYFVDLEEENIRALHQRLTLLSEIEEFSWIKGRYKLINEDANEAILKIKKELDEIKYKNYLAFIDPYKWELRWESLEKLLEIRYGDLLITFQATLIAKEIGKYNSGRLSEESVGNISKCLGAPPEEWCKLNKEEALKKYYIEKIRLYKDYVVDIMVKGLIPNGPPFKYFLIFASGRKNPPWKSMIERMKEFVENYSGDIAEHSLKYLDGKSVRITDYSEKKQQENEKEKMRDLSLDKFF</sequence>
<name>A0A7C3RBX1_ARCFL</name>
<reference evidence="1" key="1">
    <citation type="journal article" date="2020" name="mSystems">
        <title>Genome- and Community-Level Interaction Insights into Carbon Utilization and Element Cycling Functions of Hydrothermarchaeota in Hydrothermal Sediment.</title>
        <authorList>
            <person name="Zhou Z."/>
            <person name="Liu Y."/>
            <person name="Xu W."/>
            <person name="Pan J."/>
            <person name="Luo Z.H."/>
            <person name="Li M."/>
        </authorList>
    </citation>
    <scope>NUCLEOTIDE SEQUENCE [LARGE SCALE GENOMIC DNA]</scope>
    <source>
        <strain evidence="1">SpSt-87</strain>
    </source>
</reference>
<comment type="caution">
    <text evidence="1">The sequence shown here is derived from an EMBL/GenBank/DDBJ whole genome shotgun (WGS) entry which is preliminary data.</text>
</comment>
<organism evidence="1">
    <name type="scientific">Archaeoglobus fulgidus</name>
    <dbReference type="NCBI Taxonomy" id="2234"/>
    <lineage>
        <taxon>Archaea</taxon>
        <taxon>Methanobacteriati</taxon>
        <taxon>Methanobacteriota</taxon>
        <taxon>Archaeoglobi</taxon>
        <taxon>Archaeoglobales</taxon>
        <taxon>Archaeoglobaceae</taxon>
        <taxon>Archaeoglobus</taxon>
    </lineage>
</organism>